<dbReference type="InterPro" id="IPR008974">
    <property type="entry name" value="TRAF-like"/>
</dbReference>
<evidence type="ECO:0000256" key="2">
    <source>
        <dbReference type="ARBA" id="ARBA00010846"/>
    </source>
</evidence>
<name>A0A0D3GXL8_9ORYZ</name>
<feature type="domain" description="BTB" evidence="4">
    <location>
        <begin position="568"/>
        <end position="635"/>
    </location>
</feature>
<proteinExistence type="inferred from homology"/>
<dbReference type="STRING" id="65489.A0A0D3GXL8"/>
<dbReference type="Gene3D" id="2.60.210.10">
    <property type="entry name" value="Apoptosis, Tumor Necrosis Factor Receptor Associated Protein 2, Chain A"/>
    <property type="match status" value="2"/>
</dbReference>
<dbReference type="Gramene" id="OBART08G06580.1">
    <property type="protein sequence ID" value="OBART08G06580.1"/>
    <property type="gene ID" value="OBART08G06580"/>
</dbReference>
<dbReference type="PROSITE" id="PS50144">
    <property type="entry name" value="MATH"/>
    <property type="match status" value="2"/>
</dbReference>
<reference evidence="6" key="2">
    <citation type="submission" date="2015-03" db="UniProtKB">
        <authorList>
            <consortium name="EnsemblPlants"/>
        </authorList>
    </citation>
    <scope>IDENTIFICATION</scope>
</reference>
<protein>
    <recommendedName>
        <fullName evidence="8">BTB domain-containing protein</fullName>
    </recommendedName>
</protein>
<accession>A0A0D3GXL8</accession>
<dbReference type="InterPro" id="IPR002083">
    <property type="entry name" value="MATH/TRAF_dom"/>
</dbReference>
<dbReference type="PROSITE" id="PS50097">
    <property type="entry name" value="BTB"/>
    <property type="match status" value="1"/>
</dbReference>
<feature type="domain" description="MATH" evidence="5">
    <location>
        <begin position="396"/>
        <end position="528"/>
    </location>
</feature>
<dbReference type="InterPro" id="IPR045005">
    <property type="entry name" value="BPM1-6"/>
</dbReference>
<dbReference type="CDD" id="cd18280">
    <property type="entry name" value="BTB_POZ_BPM_plant"/>
    <property type="match status" value="1"/>
</dbReference>
<feature type="region of interest" description="Disordered" evidence="3">
    <location>
        <begin position="100"/>
        <end position="120"/>
    </location>
</feature>
<dbReference type="CDD" id="cd00121">
    <property type="entry name" value="MATH"/>
    <property type="match status" value="2"/>
</dbReference>
<comment type="pathway">
    <text evidence="1">Protein modification; protein ubiquitination.</text>
</comment>
<dbReference type="Pfam" id="PF22486">
    <property type="entry name" value="MATH_2"/>
    <property type="match status" value="2"/>
</dbReference>
<dbReference type="PANTHER" id="PTHR26379:SF433">
    <property type="entry name" value="OS08G0226800 PROTEIN"/>
    <property type="match status" value="1"/>
</dbReference>
<dbReference type="HOGENOM" id="CLU_004253_5_1_1"/>
<dbReference type="EnsemblPlants" id="OBART08G06580.1">
    <property type="protein sequence ID" value="OBART08G06580.1"/>
    <property type="gene ID" value="OBART08G06580"/>
</dbReference>
<dbReference type="SMART" id="SM00225">
    <property type="entry name" value="BTB"/>
    <property type="match status" value="2"/>
</dbReference>
<evidence type="ECO:0000313" key="7">
    <source>
        <dbReference type="Proteomes" id="UP000026960"/>
    </source>
</evidence>
<dbReference type="Pfam" id="PF24570">
    <property type="entry name" value="BACK_BPM_SPOP"/>
    <property type="match status" value="2"/>
</dbReference>
<dbReference type="eggNOG" id="KOG1987">
    <property type="taxonomic scope" value="Eukaryota"/>
</dbReference>
<dbReference type="InterPro" id="IPR000210">
    <property type="entry name" value="BTB/POZ_dom"/>
</dbReference>
<evidence type="ECO:0000313" key="6">
    <source>
        <dbReference type="EnsemblPlants" id="OBART08G06580.1"/>
    </source>
</evidence>
<comment type="similarity">
    <text evidence="2">Belongs to the Tdpoz family.</text>
</comment>
<dbReference type="InterPro" id="IPR056423">
    <property type="entry name" value="BACK_BPM_SPOP"/>
</dbReference>
<reference evidence="6" key="1">
    <citation type="journal article" date="2009" name="Rice">
        <title>De Novo Next Generation Sequencing of Plant Genomes.</title>
        <authorList>
            <person name="Rounsley S."/>
            <person name="Marri P.R."/>
            <person name="Yu Y."/>
            <person name="He R."/>
            <person name="Sisneros N."/>
            <person name="Goicoechea J.L."/>
            <person name="Lee S.J."/>
            <person name="Angelova A."/>
            <person name="Kudrna D."/>
            <person name="Luo M."/>
            <person name="Affourtit J."/>
            <person name="Desany B."/>
            <person name="Knight J."/>
            <person name="Niazi F."/>
            <person name="Egholm M."/>
            <person name="Wing R.A."/>
        </authorList>
    </citation>
    <scope>NUCLEOTIDE SEQUENCE [LARGE SCALE GENOMIC DNA]</scope>
    <source>
        <strain evidence="6">cv. IRGC 105608</strain>
    </source>
</reference>
<dbReference type="PaxDb" id="65489-OBART08G06580.1"/>
<dbReference type="AlphaFoldDB" id="A0A0D3GXL8"/>
<dbReference type="Pfam" id="PF00651">
    <property type="entry name" value="BTB"/>
    <property type="match status" value="2"/>
</dbReference>
<evidence type="ECO:0000259" key="5">
    <source>
        <dbReference type="PROSITE" id="PS50144"/>
    </source>
</evidence>
<dbReference type="InterPro" id="IPR011333">
    <property type="entry name" value="SKP1/BTB/POZ_sf"/>
</dbReference>
<feature type="region of interest" description="Disordered" evidence="3">
    <location>
        <begin position="342"/>
        <end position="396"/>
    </location>
</feature>
<dbReference type="Gene3D" id="3.30.710.10">
    <property type="entry name" value="Potassium Channel Kv1.1, Chain A"/>
    <property type="match status" value="2"/>
</dbReference>
<dbReference type="Gene3D" id="1.25.40.420">
    <property type="match status" value="2"/>
</dbReference>
<dbReference type="GO" id="GO:0016567">
    <property type="term" value="P:protein ubiquitination"/>
    <property type="evidence" value="ECO:0007669"/>
    <property type="project" value="InterPro"/>
</dbReference>
<evidence type="ECO:0008006" key="8">
    <source>
        <dbReference type="Google" id="ProtNLM"/>
    </source>
</evidence>
<feature type="domain" description="MATH" evidence="5">
    <location>
        <begin position="16"/>
        <end position="146"/>
    </location>
</feature>
<keyword evidence="7" id="KW-1185">Reference proteome</keyword>
<evidence type="ECO:0000256" key="3">
    <source>
        <dbReference type="SAM" id="MobiDB-lite"/>
    </source>
</evidence>
<dbReference type="PANTHER" id="PTHR26379">
    <property type="entry name" value="BTB/POZ AND MATH DOMAIN-CONTAINING PROTEIN 1"/>
    <property type="match status" value="1"/>
</dbReference>
<sequence length="740" mass="82705">MGSKKRMSRYAKKHEKATLKFDVVGYSLNEGMAAGEFIRSPAFAVGGYDWAIRFYPNGVTVTIQRLTSLSLELLTKNCKVQAAYDLRFVSHATGQRESVSSLSEPRMFSSTRCPKPQRSNPMQRYRLEKEESGYIKDDCLKIECVLTVVHKPIVSNAKGRSEIEVPPSDLSDHFGKLLEEEETTDVDFIVGGSKIAAHKSAELYGGMKEREARSVTVDDTQPDVFRALLYFMYTDSLPDMDDVEDADYVEMIRLLLVAADRYAMDRMKLLCESVLDDLLDAETVGTTLALADQHSCNNLKDVCVKFMATSKGMDAVMATEGYDNLKRNCPYVLIDVLEKEIEEASPPPRRRRSPSFAATAAGPPPPIASSLDAPKPGMVSKKKKTTASRHTTESEEGTHSFEIVGYSLQKGIGVDEFIESATFAVGGYDWCIRFYPHGKGDGAKDYISVYLELLTKNCAVRAAYDLRLVKHATGLPMSVYSETTHRMFNSDDSSKFAPHYATFMNRSHLEMEASGYIKDDRLTIECFLTVIVKESMASNTVKAHELINVPPSDLSENFGELLEKGEGSDVTFVVGGEKIAAHKIILAARSSVFKAELYGQMKEKRARRVTVEDMQPDVFRGLLHFIYTDSLPDMDVLSDDDYYEMIRLLLVAADRYAMDRMKLQCESILGEHLDVQTVATTLALADQHNCNGLKDVCIEFITNQNKMDDVVATEGYADLKRTCPSVLVDVFEKASKFRRI</sequence>
<dbReference type="SUPFAM" id="SSF54695">
    <property type="entry name" value="POZ domain"/>
    <property type="match status" value="2"/>
</dbReference>
<dbReference type="SUPFAM" id="SSF49599">
    <property type="entry name" value="TRAF domain-like"/>
    <property type="match status" value="2"/>
</dbReference>
<evidence type="ECO:0000259" key="4">
    <source>
        <dbReference type="PROSITE" id="PS50097"/>
    </source>
</evidence>
<organism evidence="6">
    <name type="scientific">Oryza barthii</name>
    <dbReference type="NCBI Taxonomy" id="65489"/>
    <lineage>
        <taxon>Eukaryota</taxon>
        <taxon>Viridiplantae</taxon>
        <taxon>Streptophyta</taxon>
        <taxon>Embryophyta</taxon>
        <taxon>Tracheophyta</taxon>
        <taxon>Spermatophyta</taxon>
        <taxon>Magnoliopsida</taxon>
        <taxon>Liliopsida</taxon>
        <taxon>Poales</taxon>
        <taxon>Poaceae</taxon>
        <taxon>BOP clade</taxon>
        <taxon>Oryzoideae</taxon>
        <taxon>Oryzeae</taxon>
        <taxon>Oryzinae</taxon>
        <taxon>Oryza</taxon>
    </lineage>
</organism>
<evidence type="ECO:0000256" key="1">
    <source>
        <dbReference type="ARBA" id="ARBA00004906"/>
    </source>
</evidence>
<dbReference type="Proteomes" id="UP000026960">
    <property type="component" value="Chromosome 8"/>
</dbReference>